<name>A0AC34GX05_9BILA</name>
<dbReference type="WBParaSite" id="ES5_v2.g9645.t1">
    <property type="protein sequence ID" value="ES5_v2.g9645.t1"/>
    <property type="gene ID" value="ES5_v2.g9645"/>
</dbReference>
<dbReference type="Proteomes" id="UP000887579">
    <property type="component" value="Unplaced"/>
</dbReference>
<organism evidence="1 2">
    <name type="scientific">Panagrolaimus sp. ES5</name>
    <dbReference type="NCBI Taxonomy" id="591445"/>
    <lineage>
        <taxon>Eukaryota</taxon>
        <taxon>Metazoa</taxon>
        <taxon>Ecdysozoa</taxon>
        <taxon>Nematoda</taxon>
        <taxon>Chromadorea</taxon>
        <taxon>Rhabditida</taxon>
        <taxon>Tylenchina</taxon>
        <taxon>Panagrolaimomorpha</taxon>
        <taxon>Panagrolaimoidea</taxon>
        <taxon>Panagrolaimidae</taxon>
        <taxon>Panagrolaimus</taxon>
    </lineage>
</organism>
<sequence>MQPRLNYFNKLPDELLAKIIDDLPYRDASNLSRSCRRMRSLFCDRFKNVKYIYYRNESTVSVKRARHDRHQKIPHVAPENLLLDHLCQWQIKQLGFSYGTISCIDIARTRLNRRDIKLILNKNLQEVAITSCRVEMEFKHILPLIPKVTSFRFYKNNGNKLLPRNFADSIRRWYKYDVRLTDMELLPLSSTTDPITLAKALFTNCSFGHNASLRVRFHRKFHPEFASNFAIKANIAINKLLGV</sequence>
<protein>
    <submittedName>
        <fullName evidence="2">F-box domain-containing protein</fullName>
    </submittedName>
</protein>
<evidence type="ECO:0000313" key="2">
    <source>
        <dbReference type="WBParaSite" id="ES5_v2.g9645.t1"/>
    </source>
</evidence>
<accession>A0AC34GX05</accession>
<proteinExistence type="predicted"/>
<evidence type="ECO:0000313" key="1">
    <source>
        <dbReference type="Proteomes" id="UP000887579"/>
    </source>
</evidence>
<reference evidence="2" key="1">
    <citation type="submission" date="2022-11" db="UniProtKB">
        <authorList>
            <consortium name="WormBaseParasite"/>
        </authorList>
    </citation>
    <scope>IDENTIFICATION</scope>
</reference>